<reference evidence="3 4" key="1">
    <citation type="submission" date="2016-10" db="EMBL/GenBank/DDBJ databases">
        <authorList>
            <person name="de Groot N.N."/>
        </authorList>
    </citation>
    <scope>NUCLEOTIDE SEQUENCE [LARGE SCALE GENOMIC DNA]</scope>
    <source>
        <strain evidence="3 4">CPCC 201354</strain>
    </source>
</reference>
<evidence type="ECO:0000259" key="2">
    <source>
        <dbReference type="Pfam" id="PF01814"/>
    </source>
</evidence>
<dbReference type="RefSeq" id="WP_093171536.1">
    <property type="nucleotide sequence ID" value="NZ_FNCN01000015.1"/>
</dbReference>
<evidence type="ECO:0000256" key="1">
    <source>
        <dbReference type="SAM" id="Coils"/>
    </source>
</evidence>
<dbReference type="EMBL" id="FNCN01000015">
    <property type="protein sequence ID" value="SDH41823.1"/>
    <property type="molecule type" value="Genomic_DNA"/>
</dbReference>
<feature type="domain" description="Hemerythrin-like" evidence="2">
    <location>
        <begin position="15"/>
        <end position="163"/>
    </location>
</feature>
<evidence type="ECO:0000313" key="3">
    <source>
        <dbReference type="EMBL" id="SDH41823.1"/>
    </source>
</evidence>
<name>A0A1G8C935_9ACTN</name>
<dbReference type="STRING" id="504805.SAMN05421505_11597"/>
<organism evidence="3 4">
    <name type="scientific">Sinosporangium album</name>
    <dbReference type="NCBI Taxonomy" id="504805"/>
    <lineage>
        <taxon>Bacteria</taxon>
        <taxon>Bacillati</taxon>
        <taxon>Actinomycetota</taxon>
        <taxon>Actinomycetes</taxon>
        <taxon>Streptosporangiales</taxon>
        <taxon>Streptosporangiaceae</taxon>
        <taxon>Sinosporangium</taxon>
    </lineage>
</organism>
<proteinExistence type="predicted"/>
<feature type="coiled-coil region" evidence="1">
    <location>
        <begin position="99"/>
        <end position="126"/>
    </location>
</feature>
<dbReference type="OrthoDB" id="8225825at2"/>
<dbReference type="Pfam" id="PF01814">
    <property type="entry name" value="Hemerythrin"/>
    <property type="match status" value="1"/>
</dbReference>
<sequence>MTYDLAIATPTGRKMISDLLAMHRPLRADVAVLRDALGELSLATVDPGRLDRVVKGLTVADLAWQLQYHCQYFCQGLELHHAVEDARMLPTMARRFPELREAVARLRTEHDEVNRLIREIARAAQAMSSDDRASVDSLRDMMAELASHLEKHLDFEEQSLFPYFARMETDWHYG</sequence>
<dbReference type="CDD" id="cd12108">
    <property type="entry name" value="Hr-like"/>
    <property type="match status" value="1"/>
</dbReference>
<dbReference type="Proteomes" id="UP000198923">
    <property type="component" value="Unassembled WGS sequence"/>
</dbReference>
<accession>A0A1G8C935</accession>
<keyword evidence="4" id="KW-1185">Reference proteome</keyword>
<keyword evidence="1" id="KW-0175">Coiled coil</keyword>
<gene>
    <name evidence="3" type="ORF">SAMN05421505_11597</name>
</gene>
<dbReference type="AlphaFoldDB" id="A0A1G8C935"/>
<protein>
    <submittedName>
        <fullName evidence="3">Hemerythrin HHE cation binding domain-containing protein</fullName>
    </submittedName>
</protein>
<dbReference type="Gene3D" id="1.20.120.520">
    <property type="entry name" value="nmb1532 protein domain like"/>
    <property type="match status" value="1"/>
</dbReference>
<dbReference type="InterPro" id="IPR012312">
    <property type="entry name" value="Hemerythrin-like"/>
</dbReference>
<evidence type="ECO:0000313" key="4">
    <source>
        <dbReference type="Proteomes" id="UP000198923"/>
    </source>
</evidence>